<evidence type="ECO:0000256" key="4">
    <source>
        <dbReference type="ARBA" id="ARBA00022780"/>
    </source>
</evidence>
<keyword evidence="4" id="KW-1001">Plastid inner membrane</keyword>
<keyword evidence="7" id="KW-0934">Plastid</keyword>
<dbReference type="InterPro" id="IPR005691">
    <property type="entry name" value="Tic20"/>
</dbReference>
<feature type="region of interest" description="Disordered" evidence="8">
    <location>
        <begin position="1"/>
        <end position="23"/>
    </location>
</feature>
<dbReference type="EMBL" id="LR862151">
    <property type="protein sequence ID" value="CAD1833477.1"/>
    <property type="molecule type" value="Genomic_DNA"/>
</dbReference>
<comment type="similarity">
    <text evidence="2 7">Belongs to the Tic20 family.</text>
</comment>
<feature type="transmembrane region" description="Helical" evidence="7">
    <location>
        <begin position="340"/>
        <end position="363"/>
    </location>
</feature>
<evidence type="ECO:0000256" key="1">
    <source>
        <dbReference type="ARBA" id="ARBA00004478"/>
    </source>
</evidence>
<reference evidence="9" key="1">
    <citation type="submission" date="2020-07" db="EMBL/GenBank/DDBJ databases">
        <authorList>
            <person name="Lin J."/>
        </authorList>
    </citation>
    <scope>NUCLEOTIDE SEQUENCE</scope>
</reference>
<name>A0A6V7PRN4_ANACO</name>
<keyword evidence="3 7" id="KW-0812">Transmembrane</keyword>
<dbReference type="PANTHER" id="PTHR33510">
    <property type="entry name" value="PROTEIN TIC 20-II, CHLOROPLASTIC"/>
    <property type="match status" value="1"/>
</dbReference>
<comment type="function">
    <text evidence="7">Involved in protein precursor import into chloroplasts.</text>
</comment>
<feature type="transmembrane region" description="Helical" evidence="7">
    <location>
        <begin position="369"/>
        <end position="388"/>
    </location>
</feature>
<accession>A0A6V7PRN4</accession>
<dbReference type="Pfam" id="PF16166">
    <property type="entry name" value="TIC20"/>
    <property type="match status" value="1"/>
</dbReference>
<keyword evidence="5 7" id="KW-1133">Transmembrane helix</keyword>
<comment type="caution">
    <text evidence="7">Lacks conserved residue(s) required for the propagation of feature annotation.</text>
</comment>
<organism evidence="9">
    <name type="scientific">Ananas comosus var. bracteatus</name>
    <name type="common">red pineapple</name>
    <dbReference type="NCBI Taxonomy" id="296719"/>
    <lineage>
        <taxon>Eukaryota</taxon>
        <taxon>Viridiplantae</taxon>
        <taxon>Streptophyta</taxon>
        <taxon>Embryophyta</taxon>
        <taxon>Tracheophyta</taxon>
        <taxon>Spermatophyta</taxon>
        <taxon>Magnoliopsida</taxon>
        <taxon>Liliopsida</taxon>
        <taxon>Poales</taxon>
        <taxon>Bromeliaceae</taxon>
        <taxon>Bromelioideae</taxon>
        <taxon>Ananas</taxon>
    </lineage>
</organism>
<comment type="subcellular location">
    <subcellularLocation>
        <location evidence="1">Plastid</location>
        <location evidence="1">Chloroplast inner membrane</location>
        <topology evidence="1">Multi-pass membrane protein</topology>
    </subcellularLocation>
    <subcellularLocation>
        <location evidence="7">Plastid</location>
        <location evidence="7">Chloroplast membrane</location>
        <topology evidence="7">Multi-pass membrane protein</topology>
    </subcellularLocation>
</comment>
<protein>
    <recommendedName>
        <fullName evidence="7">Protein TIC 20</fullName>
    </recommendedName>
</protein>
<evidence type="ECO:0000256" key="5">
    <source>
        <dbReference type="ARBA" id="ARBA00022989"/>
    </source>
</evidence>
<gene>
    <name evidence="9" type="ORF">CB5_LOCUS16688</name>
</gene>
<dbReference type="GO" id="GO:0009706">
    <property type="term" value="C:chloroplast inner membrane"/>
    <property type="evidence" value="ECO:0007669"/>
    <property type="project" value="UniProtKB-SubCell"/>
</dbReference>
<keyword evidence="7" id="KW-0150">Chloroplast</keyword>
<keyword evidence="6 7" id="KW-0472">Membrane</keyword>
<evidence type="ECO:0000256" key="7">
    <source>
        <dbReference type="RuleBase" id="RU367003"/>
    </source>
</evidence>
<proteinExistence type="inferred from homology"/>
<evidence type="ECO:0000256" key="8">
    <source>
        <dbReference type="SAM" id="MobiDB-lite"/>
    </source>
</evidence>
<sequence length="418" mass="47732">MFAANAENSVEKFKSSSTPRSSRSFATLSSLSLSLSSPLISSQTLAQRRGDLRRCRDLRTRRRRCAKTLRNPSTFAIPRSPSSCGRRRSLRRGGSKSLTLRRCVIIRDRINLSNPLLILYCAKCKTGIVCIYIYTHTKSNPATLQGTLLIMYAAHRSTVGHLRINLPPRRVNRRPPPVYIPVRNSTAPLKFSGLCASHREIKVSSVRGEPRFGSFSNFSLAGENSISGIPSLSRRSKMRPRSAVVPLASKSSFSYPEMTCKPKWWWRTLACIPYLLPLHNIWSYADVVYHLHPLLQNYEFLVNPFLDTIALMPSWLTYALFMGIYYFVVRRNELPHFLRFHIAMAMLFDTGIQIMGTVCTWMPNTVYRGSLMVHFWLTLAFLQMYTVLDCMRCALSGMYSEVPFLSESAYIHTDLKLF</sequence>
<dbReference type="PANTHER" id="PTHR33510:SF9">
    <property type="entry name" value="HIT-TYPE ZINC FINGER FAMILY PROTEIN-RELATED"/>
    <property type="match status" value="1"/>
</dbReference>
<dbReference type="AlphaFoldDB" id="A0A6V7PRN4"/>
<evidence type="ECO:0000256" key="3">
    <source>
        <dbReference type="ARBA" id="ARBA00022692"/>
    </source>
</evidence>
<evidence type="ECO:0000256" key="6">
    <source>
        <dbReference type="ARBA" id="ARBA00023136"/>
    </source>
</evidence>
<evidence type="ECO:0000256" key="2">
    <source>
        <dbReference type="ARBA" id="ARBA00009596"/>
    </source>
</evidence>
<feature type="transmembrane region" description="Helical" evidence="7">
    <location>
        <begin position="305"/>
        <end position="328"/>
    </location>
</feature>
<evidence type="ECO:0000313" key="9">
    <source>
        <dbReference type="EMBL" id="CAD1833477.1"/>
    </source>
</evidence>